<evidence type="ECO:0000256" key="6">
    <source>
        <dbReference type="ARBA" id="ARBA00023136"/>
    </source>
</evidence>
<evidence type="ECO:0000256" key="3">
    <source>
        <dbReference type="ARBA" id="ARBA00022475"/>
    </source>
</evidence>
<keyword evidence="6" id="KW-0472">Membrane</keyword>
<accession>A0A5D4RM25</accession>
<dbReference type="Proteomes" id="UP000322997">
    <property type="component" value="Unassembled WGS sequence"/>
</dbReference>
<evidence type="ECO:0000313" key="7">
    <source>
        <dbReference type="EMBL" id="TYS52455.1"/>
    </source>
</evidence>
<evidence type="ECO:0000256" key="5">
    <source>
        <dbReference type="ARBA" id="ARBA00022944"/>
    </source>
</evidence>
<keyword evidence="3" id="KW-1003">Cell membrane</keyword>
<dbReference type="PANTHER" id="PTHR37316:SF3">
    <property type="entry name" value="TEICHOIC ACID GLYCEROL-PHOSPHATE TRANSFERASE"/>
    <property type="match status" value="1"/>
</dbReference>
<dbReference type="GO" id="GO:0047355">
    <property type="term" value="F:CDP-glycerol glycerophosphotransferase activity"/>
    <property type="evidence" value="ECO:0007669"/>
    <property type="project" value="InterPro"/>
</dbReference>
<dbReference type="RefSeq" id="WP_148985733.1">
    <property type="nucleotide sequence ID" value="NZ_JBNILK010000005.1"/>
</dbReference>
<reference evidence="7 8" key="1">
    <citation type="submission" date="2019-08" db="EMBL/GenBank/DDBJ databases">
        <title>Bacillus genomes from the desert of Cuatro Cienegas, Coahuila.</title>
        <authorList>
            <person name="Olmedo-Alvarez G."/>
        </authorList>
    </citation>
    <scope>NUCLEOTIDE SEQUENCE [LARGE SCALE GENOMIC DNA]</scope>
    <source>
        <strain evidence="7 8">CH108_3D</strain>
    </source>
</reference>
<dbReference type="Pfam" id="PF04464">
    <property type="entry name" value="Glyphos_transf"/>
    <property type="match status" value="1"/>
</dbReference>
<evidence type="ECO:0000256" key="2">
    <source>
        <dbReference type="ARBA" id="ARBA00010488"/>
    </source>
</evidence>
<evidence type="ECO:0000256" key="1">
    <source>
        <dbReference type="ARBA" id="ARBA00004202"/>
    </source>
</evidence>
<dbReference type="GO" id="GO:0005886">
    <property type="term" value="C:plasma membrane"/>
    <property type="evidence" value="ECO:0007669"/>
    <property type="project" value="UniProtKB-SubCell"/>
</dbReference>
<sequence length="715" mass="84434">MEEQSIKHRQLSHLSIDDIPLEGKRLSIEAGFLQSFVDDLHTYRFVLKERGSERIIPFSASFERTEEQMVLIRGELLLDPHLALFKPYSYWDLYLHSLGKDRHESESDNEGKYTRIKMNLEDIRLHSFFDANELFFPYRTKNGNVSFRKQEPITIGRLEQVDLNEGNILTFSGYSIYASQPESQMEVLGRQLVLTNNTDDEEIRLPLNGENRDDLASLYGQFDFSSAAFNGKLSLEELKRFSTNNYYKFYIETEVQRPEGIEYIRSPRLDYFPRNPMNQYHFSSFKSENKTWRIRVKPTKNSRYLTVRISQYSSMRETARRIKNFLSRVKSGRIVKRTYKLVFSFLGKLPPKKKQVVFESFLGKQYSCNPRAIYEYMLEHHPEYDMYWSIDPRSAAVFEGKGLKTINRFSIPWLFIMSRSKYWVSNSRLPIWIPKPSHTTYLQTWHGTPLKRLAADMDEVHMPGTNTAKYKRNFLKESSRWDYLISPNRYSSEIFARAFGFEKDMIESGYPRNDFLHNSNNAKTMDALKKRLDLPLDKKVILYAPTWRDNEFYAKGKYKFNLKLELDKMQEELGDEYIVLLRMHYLIAENLDITPFAGFAYDVSHHTDISELYLISDLLITDYSSVFFDYANLGRPMIFYVYDIENYRDTLRGFYFDFEAQAPGPLVKTTEDVIRHIQHPDPASQANFDAFYQKFCYLEDGEASKRVVEKVFKTK</sequence>
<evidence type="ECO:0000256" key="4">
    <source>
        <dbReference type="ARBA" id="ARBA00022679"/>
    </source>
</evidence>
<protein>
    <submittedName>
        <fullName evidence="7">CDP-glycerol glycerophosphotransferase family protein</fullName>
    </submittedName>
</protein>
<dbReference type="InterPro" id="IPR043148">
    <property type="entry name" value="TagF_C"/>
</dbReference>
<dbReference type="AlphaFoldDB" id="A0A5D4RM25"/>
<keyword evidence="4 7" id="KW-0808">Transferase</keyword>
<dbReference type="Gene3D" id="3.40.50.11820">
    <property type="match status" value="1"/>
</dbReference>
<organism evidence="7 8">
    <name type="scientific">Rossellomorea marisflavi</name>
    <dbReference type="NCBI Taxonomy" id="189381"/>
    <lineage>
        <taxon>Bacteria</taxon>
        <taxon>Bacillati</taxon>
        <taxon>Bacillota</taxon>
        <taxon>Bacilli</taxon>
        <taxon>Bacillales</taxon>
        <taxon>Bacillaceae</taxon>
        <taxon>Rossellomorea</taxon>
    </lineage>
</organism>
<evidence type="ECO:0000313" key="8">
    <source>
        <dbReference type="Proteomes" id="UP000322997"/>
    </source>
</evidence>
<dbReference type="InterPro" id="IPR043149">
    <property type="entry name" value="TagF_N"/>
</dbReference>
<dbReference type="PANTHER" id="PTHR37316">
    <property type="entry name" value="TEICHOIC ACID GLYCEROL-PHOSPHATE PRIMASE"/>
    <property type="match status" value="1"/>
</dbReference>
<dbReference type="SUPFAM" id="SSF53756">
    <property type="entry name" value="UDP-Glycosyltransferase/glycogen phosphorylase"/>
    <property type="match status" value="1"/>
</dbReference>
<comment type="similarity">
    <text evidence="2">Belongs to the CDP-glycerol glycerophosphotransferase family.</text>
</comment>
<dbReference type="GO" id="GO:0019350">
    <property type="term" value="P:teichoic acid biosynthetic process"/>
    <property type="evidence" value="ECO:0007669"/>
    <property type="project" value="UniProtKB-KW"/>
</dbReference>
<proteinExistence type="inferred from homology"/>
<keyword evidence="5" id="KW-0777">Teichoic acid biosynthesis</keyword>
<dbReference type="Gene3D" id="3.40.50.12580">
    <property type="match status" value="1"/>
</dbReference>
<dbReference type="EMBL" id="VTEQ01000005">
    <property type="protein sequence ID" value="TYS52455.1"/>
    <property type="molecule type" value="Genomic_DNA"/>
</dbReference>
<name>A0A5D4RM25_9BACI</name>
<comment type="caution">
    <text evidence="7">The sequence shown here is derived from an EMBL/GenBank/DDBJ whole genome shotgun (WGS) entry which is preliminary data.</text>
</comment>
<gene>
    <name evidence="7" type="ORF">FZC83_16625</name>
</gene>
<dbReference type="InterPro" id="IPR007554">
    <property type="entry name" value="Glycerophosphate_synth"/>
</dbReference>
<comment type="subcellular location">
    <subcellularLocation>
        <location evidence="1">Cell membrane</location>
        <topology evidence="1">Peripheral membrane protein</topology>
    </subcellularLocation>
</comment>
<dbReference type="InterPro" id="IPR051612">
    <property type="entry name" value="Teichoic_Acid_Biosynth"/>
</dbReference>